<name>A0A6A6EJ09_9PEZI</name>
<evidence type="ECO:0000313" key="3">
    <source>
        <dbReference type="EMBL" id="KAF2191381.1"/>
    </source>
</evidence>
<accession>A0A6A6EJ09</accession>
<protein>
    <submittedName>
        <fullName evidence="3">Uncharacterized protein</fullName>
    </submittedName>
</protein>
<sequence length="175" mass="19417">MPATKLSPYFLLIALLRPPALNEIPSNALFSQHQSALAPSILEQTSLIYATFPLFSQLPVSAPANDAPSSRAESTNENKNEEPSSNTKTVPLPPDYICPNEIAIWEIFFCKDCGGAVNIGELQRNGWRRATCLGFENGMWKEKSVDCSLIGRTLIMSVLRRAYVNRRRLKGAESF</sequence>
<evidence type="ECO:0000256" key="2">
    <source>
        <dbReference type="SAM" id="SignalP"/>
    </source>
</evidence>
<gene>
    <name evidence="3" type="ORF">K469DRAFT_697056</name>
</gene>
<proteinExistence type="predicted"/>
<dbReference type="AlphaFoldDB" id="A0A6A6EJ09"/>
<feature type="region of interest" description="Disordered" evidence="1">
    <location>
        <begin position="63"/>
        <end position="90"/>
    </location>
</feature>
<feature type="signal peptide" evidence="2">
    <location>
        <begin position="1"/>
        <end position="22"/>
    </location>
</feature>
<evidence type="ECO:0000256" key="1">
    <source>
        <dbReference type="SAM" id="MobiDB-lite"/>
    </source>
</evidence>
<feature type="chain" id="PRO_5025654371" evidence="2">
    <location>
        <begin position="23"/>
        <end position="175"/>
    </location>
</feature>
<reference evidence="3" key="1">
    <citation type="journal article" date="2020" name="Stud. Mycol.">
        <title>101 Dothideomycetes genomes: a test case for predicting lifestyles and emergence of pathogens.</title>
        <authorList>
            <person name="Haridas S."/>
            <person name="Albert R."/>
            <person name="Binder M."/>
            <person name="Bloem J."/>
            <person name="Labutti K."/>
            <person name="Salamov A."/>
            <person name="Andreopoulos B."/>
            <person name="Baker S."/>
            <person name="Barry K."/>
            <person name="Bills G."/>
            <person name="Bluhm B."/>
            <person name="Cannon C."/>
            <person name="Castanera R."/>
            <person name="Culley D."/>
            <person name="Daum C."/>
            <person name="Ezra D."/>
            <person name="Gonzalez J."/>
            <person name="Henrissat B."/>
            <person name="Kuo A."/>
            <person name="Liang C."/>
            <person name="Lipzen A."/>
            <person name="Lutzoni F."/>
            <person name="Magnuson J."/>
            <person name="Mondo S."/>
            <person name="Nolan M."/>
            <person name="Ohm R."/>
            <person name="Pangilinan J."/>
            <person name="Park H.-J."/>
            <person name="Ramirez L."/>
            <person name="Alfaro M."/>
            <person name="Sun H."/>
            <person name="Tritt A."/>
            <person name="Yoshinaga Y."/>
            <person name="Zwiers L.-H."/>
            <person name="Turgeon B."/>
            <person name="Goodwin S."/>
            <person name="Spatafora J."/>
            <person name="Crous P."/>
            <person name="Grigoriev I."/>
        </authorList>
    </citation>
    <scope>NUCLEOTIDE SEQUENCE</scope>
    <source>
        <strain evidence="3">CBS 207.26</strain>
    </source>
</reference>
<evidence type="ECO:0000313" key="4">
    <source>
        <dbReference type="Proteomes" id="UP000800200"/>
    </source>
</evidence>
<dbReference type="EMBL" id="ML994617">
    <property type="protein sequence ID" value="KAF2191381.1"/>
    <property type="molecule type" value="Genomic_DNA"/>
</dbReference>
<organism evidence="3 4">
    <name type="scientific">Zopfia rhizophila CBS 207.26</name>
    <dbReference type="NCBI Taxonomy" id="1314779"/>
    <lineage>
        <taxon>Eukaryota</taxon>
        <taxon>Fungi</taxon>
        <taxon>Dikarya</taxon>
        <taxon>Ascomycota</taxon>
        <taxon>Pezizomycotina</taxon>
        <taxon>Dothideomycetes</taxon>
        <taxon>Dothideomycetes incertae sedis</taxon>
        <taxon>Zopfiaceae</taxon>
        <taxon>Zopfia</taxon>
    </lineage>
</organism>
<keyword evidence="2" id="KW-0732">Signal</keyword>
<dbReference type="Proteomes" id="UP000800200">
    <property type="component" value="Unassembled WGS sequence"/>
</dbReference>
<keyword evidence="4" id="KW-1185">Reference proteome</keyword>